<reference evidence="4 5" key="1">
    <citation type="submission" date="2016-01" db="EMBL/GenBank/DDBJ databases">
        <title>The new phylogeny of the genus Mycobacterium.</title>
        <authorList>
            <person name="Tarcisio F."/>
            <person name="Conor M."/>
            <person name="Antonella G."/>
            <person name="Elisabetta G."/>
            <person name="Giulia F.S."/>
            <person name="Sara T."/>
            <person name="Anna F."/>
            <person name="Clotilde B."/>
            <person name="Roberto B."/>
            <person name="Veronica D.S."/>
            <person name="Fabio R."/>
            <person name="Monica P."/>
            <person name="Olivier J."/>
            <person name="Enrico T."/>
            <person name="Nicola S."/>
        </authorList>
    </citation>
    <scope>NUCLEOTIDE SEQUENCE [LARGE SCALE GENOMIC DNA]</scope>
    <source>
        <strain evidence="4 5">DSM 44572</strain>
    </source>
</reference>
<keyword evidence="5" id="KW-1185">Reference proteome</keyword>
<name>A0A1X1ZWK3_9MYCO</name>
<dbReference type="Gene3D" id="3.20.20.30">
    <property type="entry name" value="Luciferase-like domain"/>
    <property type="match status" value="1"/>
</dbReference>
<evidence type="ECO:0000313" key="4">
    <source>
        <dbReference type="EMBL" id="ORW28601.1"/>
    </source>
</evidence>
<dbReference type="Proteomes" id="UP000193529">
    <property type="component" value="Unassembled WGS sequence"/>
</dbReference>
<evidence type="ECO:0000313" key="5">
    <source>
        <dbReference type="Proteomes" id="UP000193529"/>
    </source>
</evidence>
<keyword evidence="1" id="KW-0560">Oxidoreductase</keyword>
<dbReference type="GO" id="GO:0016705">
    <property type="term" value="F:oxidoreductase activity, acting on paired donors, with incorporation or reduction of molecular oxygen"/>
    <property type="evidence" value="ECO:0007669"/>
    <property type="project" value="InterPro"/>
</dbReference>
<accession>A0A1X1ZWK3</accession>
<dbReference type="STRING" id="153971.AWC19_27055"/>
<evidence type="ECO:0000256" key="2">
    <source>
        <dbReference type="ARBA" id="ARBA00023033"/>
    </source>
</evidence>
<dbReference type="OrthoDB" id="3209103at2"/>
<sequence>MFTLRFDMRAPSWGAPRDALYGAVPEMCAWAEDHGGVAAVFCEHHGSEDGYLPSPFLLASAVAGRTQRLALSLILILPFYEPVRLAEDMAVLDIISGGRASYIMALGYRPEEFDHFGLALTDRGRLADEKLPLLRRLLAGESVVVDGRRVTVTPPPRTAGGPMITWGGGTVAAARRAGGYGLGLLANANVPGMREAYEAACREHGHQPGPVLLPDRDHPSVVFVAEDVDRAWSELGKHMLHDARTYAAWNPGNETSAGFSHVETVDELRAAAASHVILSVPEAISRVQAGQMLNLAPLCGGVPPEVAWPYLRRVGDVVLPEALAERKTPL</sequence>
<dbReference type="Pfam" id="PF00296">
    <property type="entry name" value="Bac_luciferase"/>
    <property type="match status" value="1"/>
</dbReference>
<keyword evidence="2" id="KW-0503">Monooxygenase</keyword>
<evidence type="ECO:0000259" key="3">
    <source>
        <dbReference type="Pfam" id="PF00296"/>
    </source>
</evidence>
<organism evidence="4 5">
    <name type="scientific">Mycobacterium palustre</name>
    <dbReference type="NCBI Taxonomy" id="153971"/>
    <lineage>
        <taxon>Bacteria</taxon>
        <taxon>Bacillati</taxon>
        <taxon>Actinomycetota</taxon>
        <taxon>Actinomycetes</taxon>
        <taxon>Mycobacteriales</taxon>
        <taxon>Mycobacteriaceae</taxon>
        <taxon>Mycobacterium</taxon>
        <taxon>Mycobacterium simiae complex</taxon>
    </lineage>
</organism>
<dbReference type="InterPro" id="IPR050766">
    <property type="entry name" value="Bact_Lucif_Oxidored"/>
</dbReference>
<dbReference type="SUPFAM" id="SSF51679">
    <property type="entry name" value="Bacterial luciferase-like"/>
    <property type="match status" value="1"/>
</dbReference>
<dbReference type="PANTHER" id="PTHR30137:SF8">
    <property type="entry name" value="BLR5498 PROTEIN"/>
    <property type="match status" value="1"/>
</dbReference>
<protein>
    <submittedName>
        <fullName evidence="4">Luciferase</fullName>
    </submittedName>
</protein>
<dbReference type="InterPro" id="IPR011251">
    <property type="entry name" value="Luciferase-like_dom"/>
</dbReference>
<comment type="caution">
    <text evidence="4">The sequence shown here is derived from an EMBL/GenBank/DDBJ whole genome shotgun (WGS) entry which is preliminary data.</text>
</comment>
<dbReference type="AlphaFoldDB" id="A0A1X1ZWK3"/>
<dbReference type="GO" id="GO:0004497">
    <property type="term" value="F:monooxygenase activity"/>
    <property type="evidence" value="ECO:0007669"/>
    <property type="project" value="UniProtKB-KW"/>
</dbReference>
<dbReference type="InterPro" id="IPR036661">
    <property type="entry name" value="Luciferase-like_sf"/>
</dbReference>
<dbReference type="EMBL" id="LQPJ01000059">
    <property type="protein sequence ID" value="ORW28601.1"/>
    <property type="molecule type" value="Genomic_DNA"/>
</dbReference>
<dbReference type="GO" id="GO:0005829">
    <property type="term" value="C:cytosol"/>
    <property type="evidence" value="ECO:0007669"/>
    <property type="project" value="TreeGrafter"/>
</dbReference>
<proteinExistence type="predicted"/>
<gene>
    <name evidence="4" type="ORF">AWC19_27055</name>
</gene>
<dbReference type="PANTHER" id="PTHR30137">
    <property type="entry name" value="LUCIFERASE-LIKE MONOOXYGENASE"/>
    <property type="match status" value="1"/>
</dbReference>
<dbReference type="RefSeq" id="WP_085076946.1">
    <property type="nucleotide sequence ID" value="NZ_JACKRZ010000174.1"/>
</dbReference>
<feature type="domain" description="Luciferase-like" evidence="3">
    <location>
        <begin position="23"/>
        <end position="264"/>
    </location>
</feature>
<evidence type="ECO:0000256" key="1">
    <source>
        <dbReference type="ARBA" id="ARBA00023002"/>
    </source>
</evidence>